<dbReference type="AlphaFoldDB" id="A0A2I0JBI5"/>
<dbReference type="Proteomes" id="UP000233551">
    <property type="component" value="Unassembled WGS sequence"/>
</dbReference>
<accession>A0A2I0JBI5</accession>
<organism evidence="1 2">
    <name type="scientific">Punica granatum</name>
    <name type="common">Pomegranate</name>
    <dbReference type="NCBI Taxonomy" id="22663"/>
    <lineage>
        <taxon>Eukaryota</taxon>
        <taxon>Viridiplantae</taxon>
        <taxon>Streptophyta</taxon>
        <taxon>Embryophyta</taxon>
        <taxon>Tracheophyta</taxon>
        <taxon>Spermatophyta</taxon>
        <taxon>Magnoliopsida</taxon>
        <taxon>eudicotyledons</taxon>
        <taxon>Gunneridae</taxon>
        <taxon>Pentapetalae</taxon>
        <taxon>rosids</taxon>
        <taxon>malvids</taxon>
        <taxon>Myrtales</taxon>
        <taxon>Lythraceae</taxon>
        <taxon>Punica</taxon>
    </lineage>
</organism>
<comment type="caution">
    <text evidence="1">The sequence shown here is derived from an EMBL/GenBank/DDBJ whole genome shotgun (WGS) entry which is preliminary data.</text>
</comment>
<dbReference type="EMBL" id="PGOL01001850">
    <property type="protein sequence ID" value="PKI53598.1"/>
    <property type="molecule type" value="Genomic_DNA"/>
</dbReference>
<name>A0A2I0JBI5_PUNGR</name>
<evidence type="ECO:0000313" key="1">
    <source>
        <dbReference type="EMBL" id="PKI53598.1"/>
    </source>
</evidence>
<sequence>MTSGKGKPLSATPSPLKRLPCHLKNAVQTSNFWTIKVNRDRRAGKADGRRIHLNGRSLSSHGVFAVVLVVGEEMQRVGDNEWSLIL</sequence>
<protein>
    <submittedName>
        <fullName evidence="1">Uncharacterized protein</fullName>
    </submittedName>
</protein>
<proteinExistence type="predicted"/>
<evidence type="ECO:0000313" key="2">
    <source>
        <dbReference type="Proteomes" id="UP000233551"/>
    </source>
</evidence>
<keyword evidence="2" id="KW-1185">Reference proteome</keyword>
<reference evidence="1 2" key="1">
    <citation type="submission" date="2017-11" db="EMBL/GenBank/DDBJ databases">
        <title>De-novo sequencing of pomegranate (Punica granatum L.) genome.</title>
        <authorList>
            <person name="Akparov Z."/>
            <person name="Amiraslanov A."/>
            <person name="Hajiyeva S."/>
            <person name="Abbasov M."/>
            <person name="Kaur K."/>
            <person name="Hamwieh A."/>
            <person name="Solovyev V."/>
            <person name="Salamov A."/>
            <person name="Braich B."/>
            <person name="Kosarev P."/>
            <person name="Mahmoud A."/>
            <person name="Hajiyev E."/>
            <person name="Babayeva S."/>
            <person name="Izzatullayeva V."/>
            <person name="Mammadov A."/>
            <person name="Mammadov A."/>
            <person name="Sharifova S."/>
            <person name="Ojaghi J."/>
            <person name="Eynullazada K."/>
            <person name="Bayramov B."/>
            <person name="Abdulazimova A."/>
            <person name="Shahmuradov I."/>
        </authorList>
    </citation>
    <scope>NUCLEOTIDE SEQUENCE [LARGE SCALE GENOMIC DNA]</scope>
    <source>
        <strain evidence="2">cv. AG2017</strain>
        <tissue evidence="1">Leaf</tissue>
    </source>
</reference>
<gene>
    <name evidence="1" type="ORF">CRG98_026048</name>
</gene>